<evidence type="ECO:0000256" key="3">
    <source>
        <dbReference type="ARBA" id="ARBA00004496"/>
    </source>
</evidence>
<dbReference type="InterPro" id="IPR026147">
    <property type="entry name" value="Rab3GAP1_conserved"/>
</dbReference>
<evidence type="ECO:0000259" key="11">
    <source>
        <dbReference type="Pfam" id="PF13890"/>
    </source>
</evidence>
<gene>
    <name evidence="13" type="ORF">APICC_06730</name>
</gene>
<dbReference type="PANTHER" id="PTHR21422:SF9">
    <property type="entry name" value="RAB3 GTPASE-ACTIVATING PROTEIN CATALYTIC SUBUNIT"/>
    <property type="match status" value="1"/>
</dbReference>
<evidence type="ECO:0000259" key="12">
    <source>
        <dbReference type="Pfam" id="PF19533"/>
    </source>
</evidence>
<sequence length="441" mass="50137">MLASCSTWFKVGQYTLKTIHEMMNCCIEKKKAREEMAHKSQSIDTDEFETAESEEEEFFECTSEEPSNEDDSTRTQLKAKHLLWNKPAGRLAKHPSLKLIQSGDPLYLPITQDPVPKTEDQLEEDAQVMMQLGTDKHASEMRARLMSASLLSDMESFKAANPGAVLEDFIRWYSPRDWIEEDEIDEWGQLKGHLSARMLIPNNPWSTTWNSAQPVPAHRQKRLFDDTREAEKALHFLSTKRIGQIAQLLLPTLTHAALHTLSEQKQDALPNLLDVASSILNKLQYATKPIHQKLYIYEEIFRDIEGIEALVAQVNSLQHKLGGNNDSKEFTSFLVQLMRGKEVEVPDGSRGNIGSRITTMFRDAQKAALVMPSLNINPEIDTVGDSKFKSFPEPCCKEFILRIVTPRPSPTSTAQPQRLYVSLKRDDIRLAGFFSEDTIFL</sequence>
<proteinExistence type="inferred from homology"/>
<dbReference type="GO" id="GO:0005794">
    <property type="term" value="C:Golgi apparatus"/>
    <property type="evidence" value="ECO:0007669"/>
    <property type="project" value="UniProtKB-SubCell"/>
</dbReference>
<evidence type="ECO:0000256" key="10">
    <source>
        <dbReference type="SAM" id="MobiDB-lite"/>
    </source>
</evidence>
<dbReference type="GO" id="GO:0005783">
    <property type="term" value="C:endoplasmic reticulum"/>
    <property type="evidence" value="ECO:0007669"/>
    <property type="project" value="UniProtKB-SubCell"/>
</dbReference>
<feature type="domain" description="Rab3GAP catalytic subunit C-terminal" evidence="12">
    <location>
        <begin position="249"/>
        <end position="440"/>
    </location>
</feature>
<evidence type="ECO:0000256" key="9">
    <source>
        <dbReference type="ARBA" id="ARBA00023034"/>
    </source>
</evidence>
<evidence type="ECO:0000256" key="5">
    <source>
        <dbReference type="ARBA" id="ARBA00015817"/>
    </source>
</evidence>
<evidence type="ECO:0000256" key="2">
    <source>
        <dbReference type="ARBA" id="ARBA00004240"/>
    </source>
</evidence>
<dbReference type="Pfam" id="PF19533">
    <property type="entry name" value="Rab3-GAP_cat_C"/>
    <property type="match status" value="1"/>
</dbReference>
<organism evidence="13 14">
    <name type="scientific">Apis cerana cerana</name>
    <name type="common">Oriental honeybee</name>
    <dbReference type="NCBI Taxonomy" id="94128"/>
    <lineage>
        <taxon>Eukaryota</taxon>
        <taxon>Metazoa</taxon>
        <taxon>Ecdysozoa</taxon>
        <taxon>Arthropoda</taxon>
        <taxon>Hexapoda</taxon>
        <taxon>Insecta</taxon>
        <taxon>Pterygota</taxon>
        <taxon>Neoptera</taxon>
        <taxon>Endopterygota</taxon>
        <taxon>Hymenoptera</taxon>
        <taxon>Apocrita</taxon>
        <taxon>Aculeata</taxon>
        <taxon>Apoidea</taxon>
        <taxon>Anthophila</taxon>
        <taxon>Apidae</taxon>
        <taxon>Apis</taxon>
    </lineage>
</organism>
<dbReference type="AlphaFoldDB" id="A0A2A3E9U4"/>
<evidence type="ECO:0000313" key="13">
    <source>
        <dbReference type="EMBL" id="PBC28495.1"/>
    </source>
</evidence>
<dbReference type="EMBL" id="KZ288311">
    <property type="protein sequence ID" value="PBC28495.1"/>
    <property type="molecule type" value="Genomic_DNA"/>
</dbReference>
<keyword evidence="6" id="KW-0343">GTPase activation</keyword>
<name>A0A2A3E9U4_APICC</name>
<keyword evidence="8" id="KW-0256">Endoplasmic reticulum</keyword>
<evidence type="ECO:0000256" key="7">
    <source>
        <dbReference type="ARBA" id="ARBA00022490"/>
    </source>
</evidence>
<feature type="domain" description="Rab3GAP catalytic subunit conserved" evidence="11">
    <location>
        <begin position="85"/>
        <end position="237"/>
    </location>
</feature>
<dbReference type="Proteomes" id="UP000242457">
    <property type="component" value="Unassembled WGS sequence"/>
</dbReference>
<keyword evidence="7" id="KW-0963">Cytoplasm</keyword>
<dbReference type="Pfam" id="PF13890">
    <property type="entry name" value="Rab3-GTPase_cat"/>
    <property type="match status" value="1"/>
</dbReference>
<evidence type="ECO:0000256" key="6">
    <source>
        <dbReference type="ARBA" id="ARBA00022468"/>
    </source>
</evidence>
<evidence type="ECO:0000313" key="14">
    <source>
        <dbReference type="Proteomes" id="UP000242457"/>
    </source>
</evidence>
<dbReference type="PANTHER" id="PTHR21422">
    <property type="entry name" value="RAB3 GTPASE-ACTIVATING PROTEIN CATALYTIC SUBUNIT"/>
    <property type="match status" value="1"/>
</dbReference>
<evidence type="ECO:0000256" key="4">
    <source>
        <dbReference type="ARBA" id="ARBA00008856"/>
    </source>
</evidence>
<evidence type="ECO:0000256" key="1">
    <source>
        <dbReference type="ARBA" id="ARBA00004222"/>
    </source>
</evidence>
<feature type="region of interest" description="Disordered" evidence="10">
    <location>
        <begin position="39"/>
        <end position="74"/>
    </location>
</feature>
<evidence type="ECO:0000256" key="8">
    <source>
        <dbReference type="ARBA" id="ARBA00022824"/>
    </source>
</evidence>
<dbReference type="InterPro" id="IPR045700">
    <property type="entry name" value="Rab3GAP1"/>
</dbReference>
<accession>A0A2A3E9U4</accession>
<dbReference type="InterPro" id="IPR045698">
    <property type="entry name" value="Rab3GAP1_C"/>
</dbReference>
<comment type="subcellular location">
    <subcellularLocation>
        <location evidence="3">Cytoplasm</location>
    </subcellularLocation>
    <subcellularLocation>
        <location evidence="2">Endoplasmic reticulum</location>
    </subcellularLocation>
    <subcellularLocation>
        <location evidence="1">Golgi apparatus</location>
        <location evidence="1">cis-Golgi network</location>
    </subcellularLocation>
</comment>
<dbReference type="GO" id="GO:0005096">
    <property type="term" value="F:GTPase activator activity"/>
    <property type="evidence" value="ECO:0007669"/>
    <property type="project" value="UniProtKB-KW"/>
</dbReference>
<dbReference type="STRING" id="94128.A0A2A3E9U4"/>
<keyword evidence="14" id="KW-1185">Reference proteome</keyword>
<protein>
    <recommendedName>
        <fullName evidence="5">Rab3 GTPase-activating protein catalytic subunit</fullName>
    </recommendedName>
</protein>
<keyword evidence="9" id="KW-0333">Golgi apparatus</keyword>
<comment type="similarity">
    <text evidence="4">Belongs to the Rab3-GAP catalytic subunit family.</text>
</comment>
<feature type="compositionally biased region" description="Acidic residues" evidence="10">
    <location>
        <begin position="44"/>
        <end position="70"/>
    </location>
</feature>
<reference evidence="13 14" key="1">
    <citation type="submission" date="2014-07" db="EMBL/GenBank/DDBJ databases">
        <title>Genomic and transcriptomic analysis on Apis cerana provide comprehensive insights into honey bee biology.</title>
        <authorList>
            <person name="Diao Q."/>
            <person name="Sun L."/>
            <person name="Zheng H."/>
            <person name="Zheng H."/>
            <person name="Xu S."/>
            <person name="Wang S."/>
            <person name="Zeng Z."/>
            <person name="Hu F."/>
            <person name="Su S."/>
            <person name="Wu J."/>
        </authorList>
    </citation>
    <scope>NUCLEOTIDE SEQUENCE [LARGE SCALE GENOMIC DNA]</scope>
    <source>
        <tissue evidence="13">Pupae without intestine</tissue>
    </source>
</reference>
<dbReference type="OrthoDB" id="17346at2759"/>